<organism evidence="5 6">
    <name type="scientific">Fictibacillus marinisediminis</name>
    <dbReference type="NCBI Taxonomy" id="2878389"/>
    <lineage>
        <taxon>Bacteria</taxon>
        <taxon>Bacillati</taxon>
        <taxon>Bacillota</taxon>
        <taxon>Bacilli</taxon>
        <taxon>Bacillales</taxon>
        <taxon>Fictibacillaceae</taxon>
        <taxon>Fictibacillus</taxon>
    </lineage>
</organism>
<comment type="caution">
    <text evidence="5">The sequence shown here is derived from an EMBL/GenBank/DDBJ whole genome shotgun (WGS) entry which is preliminary data.</text>
</comment>
<dbReference type="GO" id="GO:0031388">
    <property type="term" value="P:organic acid phosphorylation"/>
    <property type="evidence" value="ECO:0007669"/>
    <property type="project" value="UniProtKB-UniRule"/>
</dbReference>
<evidence type="ECO:0000256" key="3">
    <source>
        <dbReference type="ARBA" id="ARBA00022777"/>
    </source>
</evidence>
<dbReference type="EMBL" id="JAIWJX010000002">
    <property type="protein sequence ID" value="MCK6258889.1"/>
    <property type="molecule type" value="Genomic_DNA"/>
</dbReference>
<proteinExistence type="inferred from homology"/>
<sequence>MKIVIAPDSYKGSLTAVEAAEAIERGVKKADSTIQTILVPAADGGEGTMDTLVAATGGRKKSVRVTGPLHSEISAEYGILGDQKTCVIEMASASGLCLVSPEELNPLTATTYGTGQLIKQGLDDGFRSFVLAIGGSATNDGGAGMLQALGLELLDDSGQVVPFGGGELHNIKEIDLSGFDPRVKECSFLIASDVQNPLVGKEGASAVFGPQKGATEEMMKLLDNNMVHWGNKVEQATGIRLHEMPGAGAAGGIGGAFQAFFPAKMKRGVDVVTEYAGLPQALDGSDLVITGEGRVDFQTASGKTPMGVAQRAKESGVPTMILAGSVGEGIEILYQYGVISITSMIQQPLTLEEAMQRAPQLLEYSAEQLVRTFIQCNKKTESGVLHYETQTND</sequence>
<dbReference type="AlphaFoldDB" id="A0A9X1XDQ5"/>
<dbReference type="PANTHER" id="PTHR21599">
    <property type="entry name" value="GLYCERATE KINASE"/>
    <property type="match status" value="1"/>
</dbReference>
<dbReference type="Gene3D" id="3.90.1510.10">
    <property type="entry name" value="Glycerate kinase, domain 2"/>
    <property type="match status" value="1"/>
</dbReference>
<evidence type="ECO:0000313" key="6">
    <source>
        <dbReference type="Proteomes" id="UP001139011"/>
    </source>
</evidence>
<dbReference type="Gene3D" id="3.40.50.10350">
    <property type="entry name" value="Glycerate kinase, domain 1"/>
    <property type="match status" value="1"/>
</dbReference>
<dbReference type="GO" id="GO:0008887">
    <property type="term" value="F:glycerate kinase activity"/>
    <property type="evidence" value="ECO:0007669"/>
    <property type="project" value="UniProtKB-UniRule"/>
</dbReference>
<dbReference type="InterPro" id="IPR036129">
    <property type="entry name" value="Glycerate_kinase_sf"/>
</dbReference>
<dbReference type="InterPro" id="IPR018197">
    <property type="entry name" value="Glycerate_kinase_RE-like"/>
</dbReference>
<dbReference type="SUPFAM" id="SSF110738">
    <property type="entry name" value="Glycerate kinase I"/>
    <property type="match status" value="1"/>
</dbReference>
<dbReference type="Proteomes" id="UP001139011">
    <property type="component" value="Unassembled WGS sequence"/>
</dbReference>
<comment type="similarity">
    <text evidence="1 4">Belongs to the glycerate kinase type-1 family.</text>
</comment>
<evidence type="ECO:0000313" key="5">
    <source>
        <dbReference type="EMBL" id="MCK6258889.1"/>
    </source>
</evidence>
<dbReference type="PANTHER" id="PTHR21599:SF0">
    <property type="entry name" value="GLYCERATE KINASE"/>
    <property type="match status" value="1"/>
</dbReference>
<dbReference type="InterPro" id="IPR018193">
    <property type="entry name" value="Glyc_kinase_flavodox-like_fold"/>
</dbReference>
<reference evidence="5" key="1">
    <citation type="submission" date="2021-09" db="EMBL/GenBank/DDBJ databases">
        <title>Genome analysis of Fictibacillus sp. KIGAM418 isolated from marine sediment.</title>
        <authorList>
            <person name="Seo M.-J."/>
            <person name="Cho E.-S."/>
            <person name="Hwang C.Y."/>
        </authorList>
    </citation>
    <scope>NUCLEOTIDE SEQUENCE</scope>
    <source>
        <strain evidence="5">KIGAM418</strain>
    </source>
</reference>
<protein>
    <submittedName>
        <fullName evidence="5">Glycerate kinase</fullName>
    </submittedName>
</protein>
<dbReference type="PIRSF" id="PIRSF006078">
    <property type="entry name" value="GlxK"/>
    <property type="match status" value="1"/>
</dbReference>
<evidence type="ECO:0000256" key="2">
    <source>
        <dbReference type="ARBA" id="ARBA00022679"/>
    </source>
</evidence>
<name>A0A9X1XDQ5_9BACL</name>
<accession>A0A9X1XDQ5</accession>
<dbReference type="Pfam" id="PF02595">
    <property type="entry name" value="Gly_kinase"/>
    <property type="match status" value="1"/>
</dbReference>
<dbReference type="InterPro" id="IPR004381">
    <property type="entry name" value="Glycerate_kinase"/>
</dbReference>
<gene>
    <name evidence="5" type="ORF">LCY76_20165</name>
</gene>
<evidence type="ECO:0000256" key="1">
    <source>
        <dbReference type="ARBA" id="ARBA00006284"/>
    </source>
</evidence>
<dbReference type="RefSeq" id="WP_248254732.1">
    <property type="nucleotide sequence ID" value="NZ_JAIWJX010000002.1"/>
</dbReference>
<dbReference type="NCBIfam" id="TIGR00045">
    <property type="entry name" value="glycerate kinase"/>
    <property type="match status" value="1"/>
</dbReference>
<keyword evidence="6" id="KW-1185">Reference proteome</keyword>
<keyword evidence="2 4" id="KW-0808">Transferase</keyword>
<evidence type="ECO:0000256" key="4">
    <source>
        <dbReference type="PIRNR" id="PIRNR006078"/>
    </source>
</evidence>
<keyword evidence="3 4" id="KW-0418">Kinase</keyword>